<dbReference type="SUPFAM" id="SSF53474">
    <property type="entry name" value="alpha/beta-Hydrolases"/>
    <property type="match status" value="1"/>
</dbReference>
<evidence type="ECO:0000313" key="4">
    <source>
        <dbReference type="EMBL" id="KAK3391947.1"/>
    </source>
</evidence>
<dbReference type="Pfam" id="PF00561">
    <property type="entry name" value="Abhydrolase_1"/>
    <property type="match status" value="1"/>
</dbReference>
<accession>A0AAE0P271</accession>
<reference evidence="4" key="1">
    <citation type="journal article" date="2023" name="Mol. Phylogenet. Evol.">
        <title>Genome-scale phylogeny and comparative genomics of the fungal order Sordariales.</title>
        <authorList>
            <person name="Hensen N."/>
            <person name="Bonometti L."/>
            <person name="Westerberg I."/>
            <person name="Brannstrom I.O."/>
            <person name="Guillou S."/>
            <person name="Cros-Aarteil S."/>
            <person name="Calhoun S."/>
            <person name="Haridas S."/>
            <person name="Kuo A."/>
            <person name="Mondo S."/>
            <person name="Pangilinan J."/>
            <person name="Riley R."/>
            <person name="LaButti K."/>
            <person name="Andreopoulos B."/>
            <person name="Lipzen A."/>
            <person name="Chen C."/>
            <person name="Yan M."/>
            <person name="Daum C."/>
            <person name="Ng V."/>
            <person name="Clum A."/>
            <person name="Steindorff A."/>
            <person name="Ohm R.A."/>
            <person name="Martin F."/>
            <person name="Silar P."/>
            <person name="Natvig D.O."/>
            <person name="Lalanne C."/>
            <person name="Gautier V."/>
            <person name="Ament-Velasquez S.L."/>
            <person name="Kruys A."/>
            <person name="Hutchinson M.I."/>
            <person name="Powell A.J."/>
            <person name="Barry K."/>
            <person name="Miller A.N."/>
            <person name="Grigoriev I.V."/>
            <person name="Debuchy R."/>
            <person name="Gladieux P."/>
            <person name="Hiltunen Thoren M."/>
            <person name="Johannesson H."/>
        </authorList>
    </citation>
    <scope>NUCLEOTIDE SEQUENCE</scope>
    <source>
        <strain evidence="4">FGSC 1904</strain>
    </source>
</reference>
<proteinExistence type="inferred from homology"/>
<dbReference type="InterPro" id="IPR000073">
    <property type="entry name" value="AB_hydrolase_1"/>
</dbReference>
<dbReference type="PRINTS" id="PR00412">
    <property type="entry name" value="EPOXHYDRLASE"/>
</dbReference>
<organism evidence="4 5">
    <name type="scientific">Sordaria brevicollis</name>
    <dbReference type="NCBI Taxonomy" id="83679"/>
    <lineage>
        <taxon>Eukaryota</taxon>
        <taxon>Fungi</taxon>
        <taxon>Dikarya</taxon>
        <taxon>Ascomycota</taxon>
        <taxon>Pezizomycotina</taxon>
        <taxon>Sordariomycetes</taxon>
        <taxon>Sordariomycetidae</taxon>
        <taxon>Sordariales</taxon>
        <taxon>Sordariaceae</taxon>
        <taxon>Sordaria</taxon>
    </lineage>
</organism>
<feature type="domain" description="AB hydrolase-1" evidence="3">
    <location>
        <begin position="70"/>
        <end position="368"/>
    </location>
</feature>
<keyword evidence="1 4" id="KW-0378">Hydrolase</keyword>
<dbReference type="PANTHER" id="PTHR43329">
    <property type="entry name" value="EPOXIDE HYDROLASE"/>
    <property type="match status" value="1"/>
</dbReference>
<gene>
    <name evidence="4" type="ORF">B0T20DRAFT_69544</name>
</gene>
<keyword evidence="5" id="KW-1185">Reference proteome</keyword>
<reference evidence="4" key="2">
    <citation type="submission" date="2023-07" db="EMBL/GenBank/DDBJ databases">
        <authorList>
            <consortium name="Lawrence Berkeley National Laboratory"/>
            <person name="Haridas S."/>
            <person name="Hensen N."/>
            <person name="Bonometti L."/>
            <person name="Westerberg I."/>
            <person name="Brannstrom I.O."/>
            <person name="Guillou S."/>
            <person name="Cros-Aarteil S."/>
            <person name="Calhoun S."/>
            <person name="Kuo A."/>
            <person name="Mondo S."/>
            <person name="Pangilinan J."/>
            <person name="Riley R."/>
            <person name="LaButti K."/>
            <person name="Andreopoulos B."/>
            <person name="Lipzen A."/>
            <person name="Chen C."/>
            <person name="Yanf M."/>
            <person name="Daum C."/>
            <person name="Ng V."/>
            <person name="Clum A."/>
            <person name="Steindorff A."/>
            <person name="Ohm R."/>
            <person name="Martin F."/>
            <person name="Silar P."/>
            <person name="Natvig D."/>
            <person name="Lalanne C."/>
            <person name="Gautier V."/>
            <person name="Ament-velasquez S.L."/>
            <person name="Kruys A."/>
            <person name="Hutchinson M.I."/>
            <person name="Powell A.J."/>
            <person name="Barry K."/>
            <person name="Miller A.N."/>
            <person name="Grigoriev I.V."/>
            <person name="Debuchy R."/>
            <person name="Gladieux P."/>
            <person name="Thoren M.H."/>
            <person name="Johannesson H."/>
        </authorList>
    </citation>
    <scope>NUCLEOTIDE SEQUENCE</scope>
    <source>
        <strain evidence="4">FGSC 1904</strain>
    </source>
</reference>
<comment type="similarity">
    <text evidence="2">Belongs to the AB hydrolase superfamily. Epoxide hydrolase family.</text>
</comment>
<comment type="caution">
    <text evidence="4">The sequence shown here is derived from an EMBL/GenBank/DDBJ whole genome shotgun (WGS) entry which is preliminary data.</text>
</comment>
<dbReference type="EMBL" id="JAUTDP010000012">
    <property type="protein sequence ID" value="KAK3391947.1"/>
    <property type="molecule type" value="Genomic_DNA"/>
</dbReference>
<evidence type="ECO:0000256" key="2">
    <source>
        <dbReference type="ARBA" id="ARBA00038334"/>
    </source>
</evidence>
<name>A0AAE0P271_SORBR</name>
<dbReference type="InterPro" id="IPR000639">
    <property type="entry name" value="Epox_hydrolase-like"/>
</dbReference>
<evidence type="ECO:0000256" key="1">
    <source>
        <dbReference type="ARBA" id="ARBA00022801"/>
    </source>
</evidence>
<protein>
    <submittedName>
        <fullName evidence="4">Alpha/Beta hydrolase protein</fullName>
    </submittedName>
</protein>
<dbReference type="Gene3D" id="3.40.50.1820">
    <property type="entry name" value="alpha/beta hydrolase"/>
    <property type="match status" value="1"/>
</dbReference>
<evidence type="ECO:0000259" key="3">
    <source>
        <dbReference type="Pfam" id="PF00561"/>
    </source>
</evidence>
<dbReference type="AlphaFoldDB" id="A0AAE0P271"/>
<dbReference type="Proteomes" id="UP001281003">
    <property type="component" value="Unassembled WGS sequence"/>
</dbReference>
<evidence type="ECO:0000313" key="5">
    <source>
        <dbReference type="Proteomes" id="UP001281003"/>
    </source>
</evidence>
<dbReference type="InterPro" id="IPR029058">
    <property type="entry name" value="AB_hydrolase_fold"/>
</dbReference>
<sequence length="390" mass="43224">MSPTPDFPPKLTPHDPRVLSKTATINGKKIHYLIGAPAPPTAGDSGPPARANLESSSASAIDAVSQPRGTVLLVHGWPDLSFGWRYQVPFLLSLGLRVIVPDLPGFGRSDSPQELTAYSYKNVTRDLLELVTQNVPGGKAQIEKEGGIIVGGHDWGGAVAWRFALWFPDLTRAVFSVCTPFWAPRAGGYMSLQQIVDAVLPNFRYQLQLSGPEVEAKVKGEEKIRQFLSGVYEAKGPNGERVFTTEKGCLFENLPKMGKSPLVDDREMEYYVKEVVGNDKGSLRGGLNWYRTTQVNYEEERDLIKQLEQRGKNAKTGDKIVEPPALFVQASNDEALPPAMAEGMERYFEKKLIKKEVQATHWAHWEQPVKVNQAIAEFLSPILKEVDAKL</sequence>
<dbReference type="GO" id="GO:0016787">
    <property type="term" value="F:hydrolase activity"/>
    <property type="evidence" value="ECO:0007669"/>
    <property type="project" value="UniProtKB-KW"/>
</dbReference>